<name>A0AAE0GEN5_9CHLO</name>
<organism evidence="1 2">
    <name type="scientific">Cymbomonas tetramitiformis</name>
    <dbReference type="NCBI Taxonomy" id="36881"/>
    <lineage>
        <taxon>Eukaryota</taxon>
        <taxon>Viridiplantae</taxon>
        <taxon>Chlorophyta</taxon>
        <taxon>Pyramimonadophyceae</taxon>
        <taxon>Pyramimonadales</taxon>
        <taxon>Pyramimonadaceae</taxon>
        <taxon>Cymbomonas</taxon>
    </lineage>
</organism>
<sequence>MLEKAAKGKLPGEYGKRSIGFAYGYRPDEGTFIVQFTKESPDIIPYSRPVVNRLYKLQYWLGIRGMVLNVPVYPEVFRGQKWNNMPPPIYETAPIVCTHMQCTGIVILKDQRVCFHYDSLLTAGGVMPQATFFLGGLQSQRDLIYVRADHIADNGLQYPHGDISKINQVTKQPEPYLRLPCTPNSFVVMFGPIAVEPVRHGLADPTTPVNYLQPRTARYSLIFRSRNDFVVHERISRLTKSLQESEKFIQQLARVHSSSGVQRQTIQRRAIL</sequence>
<proteinExistence type="predicted"/>
<accession>A0AAE0GEN5</accession>
<dbReference type="Proteomes" id="UP001190700">
    <property type="component" value="Unassembled WGS sequence"/>
</dbReference>
<reference evidence="1 2" key="1">
    <citation type="journal article" date="2015" name="Genome Biol. Evol.">
        <title>Comparative Genomics of a Bacterivorous Green Alga Reveals Evolutionary Causalities and Consequences of Phago-Mixotrophic Mode of Nutrition.</title>
        <authorList>
            <person name="Burns J.A."/>
            <person name="Paasch A."/>
            <person name="Narechania A."/>
            <person name="Kim E."/>
        </authorList>
    </citation>
    <scope>NUCLEOTIDE SEQUENCE [LARGE SCALE GENOMIC DNA]</scope>
    <source>
        <strain evidence="1 2">PLY_AMNH</strain>
    </source>
</reference>
<keyword evidence="2" id="KW-1185">Reference proteome</keyword>
<evidence type="ECO:0000313" key="2">
    <source>
        <dbReference type="Proteomes" id="UP001190700"/>
    </source>
</evidence>
<protein>
    <submittedName>
        <fullName evidence="1">Uncharacterized protein</fullName>
    </submittedName>
</protein>
<evidence type="ECO:0000313" key="1">
    <source>
        <dbReference type="EMBL" id="KAK3276597.1"/>
    </source>
</evidence>
<dbReference type="EMBL" id="LGRX02006474">
    <property type="protein sequence ID" value="KAK3276597.1"/>
    <property type="molecule type" value="Genomic_DNA"/>
</dbReference>
<comment type="caution">
    <text evidence="1">The sequence shown here is derived from an EMBL/GenBank/DDBJ whole genome shotgun (WGS) entry which is preliminary data.</text>
</comment>
<gene>
    <name evidence="1" type="ORF">CYMTET_15339</name>
</gene>
<dbReference type="AlphaFoldDB" id="A0AAE0GEN5"/>